<dbReference type="EMBL" id="FRCX01000014">
    <property type="protein sequence ID" value="SHN42419.1"/>
    <property type="molecule type" value="Genomic_DNA"/>
</dbReference>
<dbReference type="GO" id="GO:0043709">
    <property type="term" value="P:cell adhesion involved in single-species biofilm formation"/>
    <property type="evidence" value="ECO:0007669"/>
    <property type="project" value="TreeGrafter"/>
</dbReference>
<feature type="transmembrane region" description="Helical" evidence="3">
    <location>
        <begin position="87"/>
        <end position="105"/>
    </location>
</feature>
<name>A0A1M7R8J3_9BURK</name>
<dbReference type="FunFam" id="3.30.70.270:FF:000001">
    <property type="entry name" value="Diguanylate cyclase domain protein"/>
    <property type="match status" value="1"/>
</dbReference>
<comment type="catalytic activity">
    <reaction evidence="2">
        <text>2 GTP = 3',3'-c-di-GMP + 2 diphosphate</text>
        <dbReference type="Rhea" id="RHEA:24898"/>
        <dbReference type="ChEBI" id="CHEBI:33019"/>
        <dbReference type="ChEBI" id="CHEBI:37565"/>
        <dbReference type="ChEBI" id="CHEBI:58805"/>
        <dbReference type="EC" id="2.7.7.65"/>
    </reaction>
</comment>
<evidence type="ECO:0000313" key="6">
    <source>
        <dbReference type="Proteomes" id="UP000184339"/>
    </source>
</evidence>
<accession>A0A1M7R8J3</accession>
<dbReference type="InterPro" id="IPR000160">
    <property type="entry name" value="GGDEF_dom"/>
</dbReference>
<feature type="transmembrane region" description="Helical" evidence="3">
    <location>
        <begin position="228"/>
        <end position="246"/>
    </location>
</feature>
<dbReference type="SMART" id="SM00267">
    <property type="entry name" value="GGDEF"/>
    <property type="match status" value="1"/>
</dbReference>
<reference evidence="6" key="1">
    <citation type="submission" date="2016-11" db="EMBL/GenBank/DDBJ databases">
        <authorList>
            <person name="Varghese N."/>
            <person name="Submissions S."/>
        </authorList>
    </citation>
    <scope>NUCLEOTIDE SEQUENCE [LARGE SCALE GENOMIC DNA]</scope>
    <source>
        <strain evidence="6">Sac-22</strain>
    </source>
</reference>
<dbReference type="InterPro" id="IPR029787">
    <property type="entry name" value="Nucleotide_cyclase"/>
</dbReference>
<dbReference type="Pfam" id="PF00990">
    <property type="entry name" value="GGDEF"/>
    <property type="match status" value="1"/>
</dbReference>
<feature type="transmembrane region" description="Helical" evidence="3">
    <location>
        <begin position="111"/>
        <end position="133"/>
    </location>
</feature>
<dbReference type="Proteomes" id="UP000184339">
    <property type="component" value="Unassembled WGS sequence"/>
</dbReference>
<dbReference type="Gene3D" id="3.30.70.270">
    <property type="match status" value="1"/>
</dbReference>
<dbReference type="GO" id="GO:0052621">
    <property type="term" value="F:diguanylate cyclase activity"/>
    <property type="evidence" value="ECO:0007669"/>
    <property type="project" value="UniProtKB-EC"/>
</dbReference>
<dbReference type="PANTHER" id="PTHR45138">
    <property type="entry name" value="REGULATORY COMPONENTS OF SENSORY TRANSDUCTION SYSTEM"/>
    <property type="match status" value="1"/>
</dbReference>
<gene>
    <name evidence="5" type="ORF">SAMN05192549_11454</name>
</gene>
<evidence type="ECO:0000259" key="4">
    <source>
        <dbReference type="PROSITE" id="PS50887"/>
    </source>
</evidence>
<evidence type="ECO:0000256" key="1">
    <source>
        <dbReference type="ARBA" id="ARBA00012528"/>
    </source>
</evidence>
<keyword evidence="3" id="KW-1133">Transmembrane helix</keyword>
<dbReference type="CDD" id="cd01949">
    <property type="entry name" value="GGDEF"/>
    <property type="match status" value="1"/>
</dbReference>
<feature type="transmembrane region" description="Helical" evidence="3">
    <location>
        <begin position="145"/>
        <end position="168"/>
    </location>
</feature>
<dbReference type="GO" id="GO:0005886">
    <property type="term" value="C:plasma membrane"/>
    <property type="evidence" value="ECO:0007669"/>
    <property type="project" value="TreeGrafter"/>
</dbReference>
<dbReference type="AlphaFoldDB" id="A0A1M7R8J3"/>
<evidence type="ECO:0000256" key="3">
    <source>
        <dbReference type="SAM" id="Phobius"/>
    </source>
</evidence>
<dbReference type="InterPro" id="IPR050469">
    <property type="entry name" value="Diguanylate_Cyclase"/>
</dbReference>
<feature type="domain" description="GGDEF" evidence="4">
    <location>
        <begin position="341"/>
        <end position="474"/>
    </location>
</feature>
<proteinExistence type="predicted"/>
<dbReference type="NCBIfam" id="TIGR00254">
    <property type="entry name" value="GGDEF"/>
    <property type="match status" value="1"/>
</dbReference>
<keyword evidence="3" id="KW-0812">Transmembrane</keyword>
<dbReference type="InterPro" id="IPR043128">
    <property type="entry name" value="Rev_trsase/Diguanyl_cyclase"/>
</dbReference>
<evidence type="ECO:0000313" key="5">
    <source>
        <dbReference type="EMBL" id="SHN42419.1"/>
    </source>
</evidence>
<feature type="transmembrane region" description="Helical" evidence="3">
    <location>
        <begin position="188"/>
        <end position="207"/>
    </location>
</feature>
<dbReference type="PROSITE" id="PS50887">
    <property type="entry name" value="GGDEF"/>
    <property type="match status" value="1"/>
</dbReference>
<sequence>MSKTDAQGPPAYRELSPWRLWREGSRRQKICLFGGWLVLLMLCAALGVGMVIWRWSGLPIAFGGVTVYLTIYPPLLICLLLTLTLGWWWGAIPAYCATFSLAVYAGMPLPWALLFALANPLGFAILVIGYQAIAMRRDLRALNALLFYVQQSFVACVFSSSGALIWSYTNHFERAALLPIWQGWWLGAFLQSVLIVGPLMALLWPRAERWLSAHPQLMRDTHTRSRQSLLGLLASVALGVLFYGFVTIGLAEGQVDKEAMRQTMWIFYWVFVAIVLFMAFFGYQLFVHWQKTQDHLLAELHRANAELQTLATTDALTGLLNRRAADRRLSAEWQRTRRTRRHAAMVLLDIDHFKQINDQYGHPAGDAALRRLSAVIQSVMRQVDFAARYGGEEFLIVLPDTDQQGAFAFAERLRVEVAASPVVHEEDSFNMQISLGVAIAREDEASHERWVSRADRALYRAKQGGRNRTAVDDAGVEKQA</sequence>
<dbReference type="SUPFAM" id="SSF55073">
    <property type="entry name" value="Nucleotide cyclase"/>
    <property type="match status" value="1"/>
</dbReference>
<keyword evidence="6" id="KW-1185">Reference proteome</keyword>
<feature type="transmembrane region" description="Helical" evidence="3">
    <location>
        <begin position="266"/>
        <end position="286"/>
    </location>
</feature>
<protein>
    <recommendedName>
        <fullName evidence="1">diguanylate cyclase</fullName>
        <ecNumber evidence="1">2.7.7.65</ecNumber>
    </recommendedName>
</protein>
<feature type="transmembrane region" description="Helical" evidence="3">
    <location>
        <begin position="59"/>
        <end position="80"/>
    </location>
</feature>
<dbReference type="STRING" id="551987.SAMN05192549_11454"/>
<dbReference type="EC" id="2.7.7.65" evidence="1"/>
<keyword evidence="3" id="KW-0472">Membrane</keyword>
<feature type="transmembrane region" description="Helical" evidence="3">
    <location>
        <begin position="30"/>
        <end position="53"/>
    </location>
</feature>
<dbReference type="RefSeq" id="WP_229255804.1">
    <property type="nucleotide sequence ID" value="NZ_FRCX01000014.1"/>
</dbReference>
<dbReference type="PANTHER" id="PTHR45138:SF9">
    <property type="entry name" value="DIGUANYLATE CYCLASE DGCM-RELATED"/>
    <property type="match status" value="1"/>
</dbReference>
<dbReference type="GO" id="GO:1902201">
    <property type="term" value="P:negative regulation of bacterial-type flagellum-dependent cell motility"/>
    <property type="evidence" value="ECO:0007669"/>
    <property type="project" value="TreeGrafter"/>
</dbReference>
<evidence type="ECO:0000256" key="2">
    <source>
        <dbReference type="ARBA" id="ARBA00034247"/>
    </source>
</evidence>
<organism evidence="5 6">
    <name type="scientific">Duganella sacchari</name>
    <dbReference type="NCBI Taxonomy" id="551987"/>
    <lineage>
        <taxon>Bacteria</taxon>
        <taxon>Pseudomonadati</taxon>
        <taxon>Pseudomonadota</taxon>
        <taxon>Betaproteobacteria</taxon>
        <taxon>Burkholderiales</taxon>
        <taxon>Oxalobacteraceae</taxon>
        <taxon>Telluria group</taxon>
        <taxon>Duganella</taxon>
    </lineage>
</organism>